<keyword evidence="7" id="KW-0249">Electron transport</keyword>
<proteinExistence type="inferred from homology"/>
<evidence type="ECO:0000256" key="7">
    <source>
        <dbReference type="ARBA" id="ARBA00022982"/>
    </source>
</evidence>
<dbReference type="InterPro" id="IPR031731">
    <property type="entry name" value="CX9C"/>
</dbReference>
<evidence type="ECO:0000256" key="4">
    <source>
        <dbReference type="ARBA" id="ARBA00022448"/>
    </source>
</evidence>
<feature type="domain" description="IMS import disulfide relay-system CHCH-CHCH-like Cx9C" evidence="10">
    <location>
        <begin position="47"/>
        <end position="88"/>
    </location>
</feature>
<evidence type="ECO:0000256" key="8">
    <source>
        <dbReference type="ARBA" id="ARBA00023128"/>
    </source>
</evidence>
<dbReference type="PANTHER" id="PTHR13344">
    <property type="entry name" value="NADH-UBIQUINONE OXIDOREDUCTASE"/>
    <property type="match status" value="1"/>
</dbReference>
<protein>
    <recommendedName>
        <fullName evidence="10">IMS import disulfide relay-system CHCH-CHCH-like Cx9C domain-containing protein</fullName>
    </recommendedName>
</protein>
<evidence type="ECO:0000256" key="3">
    <source>
        <dbReference type="ARBA" id="ARBA00010705"/>
    </source>
</evidence>
<dbReference type="AlphaFoldDB" id="A0A6B2LUZ1"/>
<evidence type="ECO:0000256" key="6">
    <source>
        <dbReference type="ARBA" id="ARBA00022737"/>
    </source>
</evidence>
<comment type="function">
    <text evidence="1">Accessory subunit of the mitochondrial membrane respiratory chain NADH dehydrogenase (Complex I), that is believed not to be involved in catalysis. Complex I functions in the transfer of electrons from NADH to the respiratory chain. The immediate electron acceptor for the enzyme is believed to be ubiquinone.</text>
</comment>
<reference evidence="11" key="1">
    <citation type="journal article" date="2020" name="J. Eukaryot. Microbiol.">
        <title>De novo Sequencing, Assembly and Annotation of the Transcriptome for the Free-Living Testate Amoeba Arcella intermedia.</title>
        <authorList>
            <person name="Ribeiro G.M."/>
            <person name="Porfirio-Sousa A.L."/>
            <person name="Maurer-Alcala X.X."/>
            <person name="Katz L.A."/>
            <person name="Lahr D.J.G."/>
        </authorList>
    </citation>
    <scope>NUCLEOTIDE SEQUENCE</scope>
</reference>
<keyword evidence="8" id="KW-0496">Mitochondrion</keyword>
<sequence length="89" mass="10338">MLAANSQFSIACDHQNNAFLYCKSKNPNPAECIKENRAVTECSYKELERIQKHCPKSFDKYTNCINRKNLEFGACRDESLLFHKCMKNI</sequence>
<keyword evidence="5" id="KW-0679">Respiratory chain</keyword>
<comment type="subcellular location">
    <subcellularLocation>
        <location evidence="2">Mitochondrion</location>
    </subcellularLocation>
</comment>
<evidence type="ECO:0000256" key="5">
    <source>
        <dbReference type="ARBA" id="ARBA00022660"/>
    </source>
</evidence>
<evidence type="ECO:0000256" key="2">
    <source>
        <dbReference type="ARBA" id="ARBA00004173"/>
    </source>
</evidence>
<keyword evidence="6" id="KW-0677">Repeat</keyword>
<keyword evidence="9" id="KW-1015">Disulfide bond</keyword>
<keyword evidence="4" id="KW-0813">Transport</keyword>
<dbReference type="InterPro" id="IPR016680">
    <property type="entry name" value="NDUFA8"/>
</dbReference>
<dbReference type="GO" id="GO:0005739">
    <property type="term" value="C:mitochondrion"/>
    <property type="evidence" value="ECO:0007669"/>
    <property type="project" value="UniProtKB-SubCell"/>
</dbReference>
<evidence type="ECO:0000259" key="10">
    <source>
        <dbReference type="Pfam" id="PF16860"/>
    </source>
</evidence>
<dbReference type="GO" id="GO:0006120">
    <property type="term" value="P:mitochondrial electron transport, NADH to ubiquinone"/>
    <property type="evidence" value="ECO:0007669"/>
    <property type="project" value="InterPro"/>
</dbReference>
<dbReference type="Pfam" id="PF16860">
    <property type="entry name" value="CX9C"/>
    <property type="match status" value="1"/>
</dbReference>
<evidence type="ECO:0000313" key="11">
    <source>
        <dbReference type="EMBL" id="NDV40767.1"/>
    </source>
</evidence>
<comment type="similarity">
    <text evidence="3">Belongs to the complex I NDUFA8 subunit family.</text>
</comment>
<name>A0A6B2LUZ1_9EUKA</name>
<evidence type="ECO:0000256" key="1">
    <source>
        <dbReference type="ARBA" id="ARBA00003195"/>
    </source>
</evidence>
<organism evidence="11">
    <name type="scientific">Arcella intermedia</name>
    <dbReference type="NCBI Taxonomy" id="1963864"/>
    <lineage>
        <taxon>Eukaryota</taxon>
        <taxon>Amoebozoa</taxon>
        <taxon>Tubulinea</taxon>
        <taxon>Elardia</taxon>
        <taxon>Arcellinida</taxon>
        <taxon>Sphaerothecina</taxon>
        <taxon>Arcellidae</taxon>
        <taxon>Arcella</taxon>
    </lineage>
</organism>
<dbReference type="EMBL" id="GIBP01011798">
    <property type="protein sequence ID" value="NDV40767.1"/>
    <property type="molecule type" value="Transcribed_RNA"/>
</dbReference>
<dbReference type="PANTHER" id="PTHR13344:SF0">
    <property type="entry name" value="NADH DEHYDROGENASE [UBIQUINONE] 1 ALPHA SUBCOMPLEX SUBUNIT 8"/>
    <property type="match status" value="1"/>
</dbReference>
<evidence type="ECO:0000256" key="9">
    <source>
        <dbReference type="ARBA" id="ARBA00023157"/>
    </source>
</evidence>
<dbReference type="PROSITE" id="PS51808">
    <property type="entry name" value="CHCH"/>
    <property type="match status" value="2"/>
</dbReference>
<accession>A0A6B2LUZ1</accession>